<feature type="transmembrane region" description="Helical" evidence="7">
    <location>
        <begin position="58"/>
        <end position="78"/>
    </location>
</feature>
<dbReference type="Pfam" id="PF01899">
    <property type="entry name" value="MNHE"/>
    <property type="match status" value="1"/>
</dbReference>
<evidence type="ECO:0000313" key="8">
    <source>
        <dbReference type="EMBL" id="ACX95963.1"/>
    </source>
</evidence>
<proteinExistence type="inferred from homology"/>
<evidence type="ECO:0000256" key="4">
    <source>
        <dbReference type="ARBA" id="ARBA00022692"/>
    </source>
</evidence>
<evidence type="ECO:0000256" key="5">
    <source>
        <dbReference type="ARBA" id="ARBA00022989"/>
    </source>
</evidence>
<organism evidence="8 9">
    <name type="scientific">Halothiobacillus neapolitanus (strain ATCC 23641 / DSM 15147 / CIP 104769 / NCIMB 8539 / c2)</name>
    <name type="common">Thiobacillus neapolitanus</name>
    <dbReference type="NCBI Taxonomy" id="555778"/>
    <lineage>
        <taxon>Bacteria</taxon>
        <taxon>Pseudomonadati</taxon>
        <taxon>Pseudomonadota</taxon>
        <taxon>Gammaproteobacteria</taxon>
        <taxon>Chromatiales</taxon>
        <taxon>Halothiobacillaceae</taxon>
        <taxon>Halothiobacillus</taxon>
    </lineage>
</organism>
<dbReference type="STRING" id="555778.Hneap_1127"/>
<name>D0KZU0_HALNC</name>
<keyword evidence="4 7" id="KW-0812">Transmembrane</keyword>
<dbReference type="InterPro" id="IPR002758">
    <property type="entry name" value="Cation_antiport_E"/>
</dbReference>
<keyword evidence="3" id="KW-1003">Cell membrane</keyword>
<dbReference type="PANTHER" id="PTHR34584">
    <property type="entry name" value="NA(+)/H(+) ANTIPORTER SUBUNIT E1"/>
    <property type="match status" value="1"/>
</dbReference>
<evidence type="ECO:0000256" key="1">
    <source>
        <dbReference type="ARBA" id="ARBA00004651"/>
    </source>
</evidence>
<keyword evidence="6 7" id="KW-0472">Membrane</keyword>
<reference evidence="8 9" key="1">
    <citation type="submission" date="2009-10" db="EMBL/GenBank/DDBJ databases">
        <title>Complete sequence of Halothiobacillus neapolitanus c2.</title>
        <authorList>
            <consortium name="US DOE Joint Genome Institute"/>
            <person name="Lucas S."/>
            <person name="Copeland A."/>
            <person name="Lapidus A."/>
            <person name="Glavina del Rio T."/>
            <person name="Tice H."/>
            <person name="Bruce D."/>
            <person name="Goodwin L."/>
            <person name="Pitluck S."/>
            <person name="Davenport K."/>
            <person name="Brettin T."/>
            <person name="Detter J.C."/>
            <person name="Han C."/>
            <person name="Tapia R."/>
            <person name="Larimer F."/>
            <person name="Land M."/>
            <person name="Hauser L."/>
            <person name="Kyrpides N."/>
            <person name="Mikhailova N."/>
            <person name="Kerfeld C."/>
            <person name="Cannon G."/>
            <person name="Heinhort S."/>
        </authorList>
    </citation>
    <scope>NUCLEOTIDE SEQUENCE [LARGE SCALE GENOMIC DNA]</scope>
    <source>
        <strain evidence="9">ATCC 23641 / c2</strain>
    </source>
</reference>
<keyword evidence="9" id="KW-1185">Reference proteome</keyword>
<evidence type="ECO:0000256" key="3">
    <source>
        <dbReference type="ARBA" id="ARBA00022475"/>
    </source>
</evidence>
<dbReference type="EMBL" id="CP001801">
    <property type="protein sequence ID" value="ACX95963.1"/>
    <property type="molecule type" value="Genomic_DNA"/>
</dbReference>
<dbReference type="AlphaFoldDB" id="D0KZU0"/>
<dbReference type="RefSeq" id="WP_012823999.1">
    <property type="nucleotide sequence ID" value="NC_013422.1"/>
</dbReference>
<accession>D0KZU0</accession>
<dbReference type="Proteomes" id="UP000009102">
    <property type="component" value="Chromosome"/>
</dbReference>
<dbReference type="NCBIfam" id="NF006518">
    <property type="entry name" value="PRK08965.1-2"/>
    <property type="match status" value="1"/>
</dbReference>
<comment type="similarity">
    <text evidence="2">Belongs to the CPA3 antiporters (TC 2.A.63) subunit E family.</text>
</comment>
<evidence type="ECO:0000313" key="9">
    <source>
        <dbReference type="Proteomes" id="UP000009102"/>
    </source>
</evidence>
<gene>
    <name evidence="8" type="ordered locus">Hneap_1127</name>
</gene>
<protein>
    <submittedName>
        <fullName evidence="8">Cation antiporter</fullName>
    </submittedName>
</protein>
<dbReference type="PANTHER" id="PTHR34584:SF1">
    <property type="entry name" value="NA(+)_H(+) ANTIPORTER SUBUNIT E1"/>
    <property type="match status" value="1"/>
</dbReference>
<dbReference type="GO" id="GO:0005886">
    <property type="term" value="C:plasma membrane"/>
    <property type="evidence" value="ECO:0007669"/>
    <property type="project" value="UniProtKB-SubCell"/>
</dbReference>
<evidence type="ECO:0000256" key="2">
    <source>
        <dbReference type="ARBA" id="ARBA00006228"/>
    </source>
</evidence>
<dbReference type="PIRSF" id="PIRSF019239">
    <property type="entry name" value="MrpE"/>
    <property type="match status" value="1"/>
</dbReference>
<evidence type="ECO:0000256" key="6">
    <source>
        <dbReference type="ARBA" id="ARBA00023136"/>
    </source>
</evidence>
<dbReference type="HOGENOM" id="CLU_086615_4_0_6"/>
<evidence type="ECO:0000256" key="7">
    <source>
        <dbReference type="SAM" id="Phobius"/>
    </source>
</evidence>
<keyword evidence="5 7" id="KW-1133">Transmembrane helix</keyword>
<dbReference type="KEGG" id="hna:Hneap_1127"/>
<dbReference type="GO" id="GO:0008324">
    <property type="term" value="F:monoatomic cation transmembrane transporter activity"/>
    <property type="evidence" value="ECO:0007669"/>
    <property type="project" value="InterPro"/>
</dbReference>
<dbReference type="OrthoDB" id="9807187at2"/>
<sequence length="172" mass="18959">MKKVLPHPLLSLLLLGLWLLLNNSLSAGQFLLGLILGIAIPLWVRHALAIHLPIRKPFALLAYIALVLRDIIVANFVVAKQVLGPNRALQPHFLNIPLTVSHPTAISLFASTITLTPGTVSCELSQDGRTLRVHALHTLDPVAEVAGMKERYERRLIRIFGEKSTSTVQEHP</sequence>
<dbReference type="eggNOG" id="COG1863">
    <property type="taxonomic scope" value="Bacteria"/>
</dbReference>
<comment type="subcellular location">
    <subcellularLocation>
        <location evidence="1">Cell membrane</location>
        <topology evidence="1">Multi-pass membrane protein</topology>
    </subcellularLocation>
</comment>